<comment type="subcellular location">
    <subcellularLocation>
        <location evidence="1">Membrane</location>
        <topology evidence="1">Multi-pass membrane protein</topology>
    </subcellularLocation>
</comment>
<dbReference type="EMBL" id="CATQJA010000862">
    <property type="protein sequence ID" value="CAJ0564365.1"/>
    <property type="molecule type" value="Genomic_DNA"/>
</dbReference>
<dbReference type="PANTHER" id="PTHR22945">
    <property type="entry name" value="SERPENTINE RECEPTOR, CLASS D DELTA"/>
    <property type="match status" value="1"/>
</dbReference>
<feature type="transmembrane region" description="Helical" evidence="6">
    <location>
        <begin position="82"/>
        <end position="105"/>
    </location>
</feature>
<keyword evidence="5 6" id="KW-0472">Membrane</keyword>
<dbReference type="Gene3D" id="1.20.1070.10">
    <property type="entry name" value="Rhodopsin 7-helix transmembrane proteins"/>
    <property type="match status" value="1"/>
</dbReference>
<feature type="transmembrane region" description="Helical" evidence="6">
    <location>
        <begin position="237"/>
        <end position="261"/>
    </location>
</feature>
<feature type="non-terminal residue" evidence="7">
    <location>
        <position position="338"/>
    </location>
</feature>
<evidence type="ECO:0000256" key="4">
    <source>
        <dbReference type="ARBA" id="ARBA00022989"/>
    </source>
</evidence>
<dbReference type="Proteomes" id="UP001177023">
    <property type="component" value="Unassembled WGS sequence"/>
</dbReference>
<dbReference type="SUPFAM" id="SSF81321">
    <property type="entry name" value="Family A G protein-coupled receptor-like"/>
    <property type="match status" value="1"/>
</dbReference>
<feature type="transmembrane region" description="Helical" evidence="6">
    <location>
        <begin position="273"/>
        <end position="294"/>
    </location>
</feature>
<reference evidence="7" key="1">
    <citation type="submission" date="2023-06" db="EMBL/GenBank/DDBJ databases">
        <authorList>
            <person name="Delattre M."/>
        </authorList>
    </citation>
    <scope>NUCLEOTIDE SEQUENCE</scope>
    <source>
        <strain evidence="7">AF72</strain>
    </source>
</reference>
<evidence type="ECO:0000256" key="3">
    <source>
        <dbReference type="ARBA" id="ARBA00022692"/>
    </source>
</evidence>
<keyword evidence="4 6" id="KW-1133">Transmembrane helix</keyword>
<dbReference type="AlphaFoldDB" id="A0AA36FRG5"/>
<evidence type="ECO:0008006" key="9">
    <source>
        <dbReference type="Google" id="ProtNLM"/>
    </source>
</evidence>
<evidence type="ECO:0000256" key="2">
    <source>
        <dbReference type="ARBA" id="ARBA00009166"/>
    </source>
</evidence>
<proteinExistence type="inferred from homology"/>
<feature type="transmembrane region" description="Helical" evidence="6">
    <location>
        <begin position="126"/>
        <end position="147"/>
    </location>
</feature>
<protein>
    <recommendedName>
        <fullName evidence="9">G-protein coupled receptors family 1 profile domain-containing protein</fullName>
    </recommendedName>
</protein>
<evidence type="ECO:0000313" key="8">
    <source>
        <dbReference type="Proteomes" id="UP001177023"/>
    </source>
</evidence>
<keyword evidence="8" id="KW-1185">Reference proteome</keyword>
<evidence type="ECO:0000256" key="1">
    <source>
        <dbReference type="ARBA" id="ARBA00004141"/>
    </source>
</evidence>
<dbReference type="Pfam" id="PF10317">
    <property type="entry name" value="7TM_GPCR_Srd"/>
    <property type="match status" value="1"/>
</dbReference>
<evidence type="ECO:0000256" key="6">
    <source>
        <dbReference type="SAM" id="Phobius"/>
    </source>
</evidence>
<evidence type="ECO:0000256" key="5">
    <source>
        <dbReference type="ARBA" id="ARBA00023136"/>
    </source>
</evidence>
<feature type="transmembrane region" description="Helical" evidence="6">
    <location>
        <begin position="12"/>
        <end position="29"/>
    </location>
</feature>
<feature type="non-terminal residue" evidence="7">
    <location>
        <position position="1"/>
    </location>
</feature>
<dbReference type="PANTHER" id="PTHR22945:SF40">
    <property type="entry name" value="SERPENTINE RECEPTOR, CLASS D (DELTA)-RELATED"/>
    <property type="match status" value="1"/>
</dbReference>
<accession>A0AA36FRG5</accession>
<feature type="transmembrane region" description="Helical" evidence="6">
    <location>
        <begin position="185"/>
        <end position="208"/>
    </location>
</feature>
<dbReference type="InterPro" id="IPR019421">
    <property type="entry name" value="7TM_GPCR_serpentine_rcpt_Srd"/>
</dbReference>
<sequence length="338" mass="38933">FRAALMTNLHSVMDISSGLFNGTLLYLIIFCTTKSFRNYSIILGCTTLTEFVLGLSAGFTMTRTIPVEYTLVYQFHGLCRKLSAQICMDAHAVIVHCFAYNYTLLPLSFWYRHRVLTNGLCSPLRVTLYCFILYIPAFLVMVCFAAGTSPPEIIHKILAAKKNGSLYPDDPNIAALIGYEDMTTYYNIAITMWICAPIMPGYTISIYYRYQILQKLKMDRGMSAKTLKAQENLVKALTLQMITPLLSMSQSSAFVWIQYQLPGHKHIFFLEELVFILVAMTSMLNPCITIYYVLPYRKELQKLLCFWRRKQDFSRRIYSEAKNSHTKDSKLQHTNELF</sequence>
<gene>
    <name evidence="7" type="ORF">MSPICULIGERA_LOCUS3044</name>
</gene>
<organism evidence="7 8">
    <name type="scientific">Mesorhabditis spiculigera</name>
    <dbReference type="NCBI Taxonomy" id="96644"/>
    <lineage>
        <taxon>Eukaryota</taxon>
        <taxon>Metazoa</taxon>
        <taxon>Ecdysozoa</taxon>
        <taxon>Nematoda</taxon>
        <taxon>Chromadorea</taxon>
        <taxon>Rhabditida</taxon>
        <taxon>Rhabditina</taxon>
        <taxon>Rhabditomorpha</taxon>
        <taxon>Rhabditoidea</taxon>
        <taxon>Rhabditidae</taxon>
        <taxon>Mesorhabditinae</taxon>
        <taxon>Mesorhabditis</taxon>
    </lineage>
</organism>
<dbReference type="GO" id="GO:0016020">
    <property type="term" value="C:membrane"/>
    <property type="evidence" value="ECO:0007669"/>
    <property type="project" value="UniProtKB-SubCell"/>
</dbReference>
<comment type="caution">
    <text evidence="7">The sequence shown here is derived from an EMBL/GenBank/DDBJ whole genome shotgun (WGS) entry which is preliminary data.</text>
</comment>
<name>A0AA36FRG5_9BILA</name>
<keyword evidence="3 6" id="KW-0812">Transmembrane</keyword>
<evidence type="ECO:0000313" key="7">
    <source>
        <dbReference type="EMBL" id="CAJ0564365.1"/>
    </source>
</evidence>
<comment type="similarity">
    <text evidence="2">Belongs to the nematode receptor-like protein srd family.</text>
</comment>
<dbReference type="InterPro" id="IPR050920">
    <property type="entry name" value="Nematode_rcpt-like_delta"/>
</dbReference>
<feature type="transmembrane region" description="Helical" evidence="6">
    <location>
        <begin position="41"/>
        <end position="62"/>
    </location>
</feature>